<dbReference type="InterPro" id="IPR050707">
    <property type="entry name" value="HTH_MetabolicPath_Reg"/>
</dbReference>
<dbReference type="InterPro" id="IPR029016">
    <property type="entry name" value="GAF-like_dom_sf"/>
</dbReference>
<reference evidence="6 7" key="1">
    <citation type="journal article" date="2019" name="Int. J. Syst. Evol. Microbiol.">
        <title>The Global Catalogue of Microorganisms (GCM) 10K type strain sequencing project: providing services to taxonomists for standard genome sequencing and annotation.</title>
        <authorList>
            <consortium name="The Broad Institute Genomics Platform"/>
            <consortium name="The Broad Institute Genome Sequencing Center for Infectious Disease"/>
            <person name="Wu L."/>
            <person name="Ma J."/>
        </authorList>
    </citation>
    <scope>NUCLEOTIDE SEQUENCE [LARGE SCALE GENOMIC DNA]</scope>
    <source>
        <strain evidence="6 7">RDMS1</strain>
    </source>
</reference>
<dbReference type="Gene3D" id="3.30.450.40">
    <property type="match status" value="1"/>
</dbReference>
<feature type="domain" description="IclR-ED" evidence="5">
    <location>
        <begin position="70"/>
        <end position="255"/>
    </location>
</feature>
<evidence type="ECO:0000313" key="6">
    <source>
        <dbReference type="EMBL" id="MFC7192494.1"/>
    </source>
</evidence>
<dbReference type="SUPFAM" id="SSF55781">
    <property type="entry name" value="GAF domain-like"/>
    <property type="match status" value="1"/>
</dbReference>
<dbReference type="PANTHER" id="PTHR30136:SF35">
    <property type="entry name" value="HTH-TYPE TRANSCRIPTIONAL REGULATOR RV1719"/>
    <property type="match status" value="1"/>
</dbReference>
<dbReference type="PROSITE" id="PS51078">
    <property type="entry name" value="ICLR_ED"/>
    <property type="match status" value="1"/>
</dbReference>
<dbReference type="Pfam" id="PF09339">
    <property type="entry name" value="HTH_IclR"/>
    <property type="match status" value="1"/>
</dbReference>
<dbReference type="AlphaFoldDB" id="A0ABD5YSY3"/>
<dbReference type="RefSeq" id="WP_368409206.1">
    <property type="nucleotide sequence ID" value="NZ_CP109981.1"/>
</dbReference>
<dbReference type="Proteomes" id="UP001596417">
    <property type="component" value="Unassembled WGS sequence"/>
</dbReference>
<dbReference type="CDD" id="cd00090">
    <property type="entry name" value="HTH_ARSR"/>
    <property type="match status" value="1"/>
</dbReference>
<evidence type="ECO:0000256" key="2">
    <source>
        <dbReference type="ARBA" id="ARBA00023125"/>
    </source>
</evidence>
<dbReference type="PANTHER" id="PTHR30136">
    <property type="entry name" value="HELIX-TURN-HELIX TRANSCRIPTIONAL REGULATOR, ICLR FAMILY"/>
    <property type="match status" value="1"/>
</dbReference>
<evidence type="ECO:0000259" key="4">
    <source>
        <dbReference type="PROSITE" id="PS51077"/>
    </source>
</evidence>
<gene>
    <name evidence="6" type="ORF">ACFQL7_23555</name>
</gene>
<dbReference type="InterPro" id="IPR036388">
    <property type="entry name" value="WH-like_DNA-bd_sf"/>
</dbReference>
<dbReference type="EMBL" id="JBHTAX010000005">
    <property type="protein sequence ID" value="MFC7192494.1"/>
    <property type="molecule type" value="Genomic_DNA"/>
</dbReference>
<dbReference type="InterPro" id="IPR011991">
    <property type="entry name" value="ArsR-like_HTH"/>
</dbReference>
<dbReference type="InterPro" id="IPR036390">
    <property type="entry name" value="WH_DNA-bd_sf"/>
</dbReference>
<dbReference type="PROSITE" id="PS51077">
    <property type="entry name" value="HTH_ICLR"/>
    <property type="match status" value="1"/>
</dbReference>
<comment type="caution">
    <text evidence="6">The sequence shown here is derived from an EMBL/GenBank/DDBJ whole genome shotgun (WGS) entry which is preliminary data.</text>
</comment>
<dbReference type="Gene3D" id="1.10.10.10">
    <property type="entry name" value="Winged helix-like DNA-binding domain superfamily/Winged helix DNA-binding domain"/>
    <property type="match status" value="1"/>
</dbReference>
<dbReference type="GO" id="GO:0003677">
    <property type="term" value="F:DNA binding"/>
    <property type="evidence" value="ECO:0007669"/>
    <property type="project" value="UniProtKB-KW"/>
</dbReference>
<dbReference type="SMART" id="SM00346">
    <property type="entry name" value="HTH_ICLR"/>
    <property type="match status" value="1"/>
</dbReference>
<protein>
    <submittedName>
        <fullName evidence="6">IclR family transcriptional regulator</fullName>
    </submittedName>
</protein>
<keyword evidence="1" id="KW-0805">Transcription regulation</keyword>
<evidence type="ECO:0000313" key="7">
    <source>
        <dbReference type="Proteomes" id="UP001596417"/>
    </source>
</evidence>
<evidence type="ECO:0000256" key="1">
    <source>
        <dbReference type="ARBA" id="ARBA00023015"/>
    </source>
</evidence>
<evidence type="ECO:0000256" key="3">
    <source>
        <dbReference type="ARBA" id="ARBA00023163"/>
    </source>
</evidence>
<dbReference type="GO" id="GO:0006355">
    <property type="term" value="P:regulation of DNA-templated transcription"/>
    <property type="evidence" value="ECO:0007669"/>
    <property type="project" value="UniProtKB-ARBA"/>
</dbReference>
<keyword evidence="2" id="KW-0238">DNA-binding</keyword>
<keyword evidence="3" id="KW-0804">Transcription</keyword>
<organism evidence="6 7">
    <name type="scientific">Halocatena marina</name>
    <dbReference type="NCBI Taxonomy" id="2934937"/>
    <lineage>
        <taxon>Archaea</taxon>
        <taxon>Methanobacteriati</taxon>
        <taxon>Methanobacteriota</taxon>
        <taxon>Stenosarchaea group</taxon>
        <taxon>Halobacteria</taxon>
        <taxon>Halobacteriales</taxon>
        <taxon>Natronomonadaceae</taxon>
        <taxon>Halocatena</taxon>
    </lineage>
</organism>
<feature type="domain" description="HTH iclR-type" evidence="4">
    <location>
        <begin position="10"/>
        <end position="69"/>
    </location>
</feature>
<evidence type="ECO:0000259" key="5">
    <source>
        <dbReference type="PROSITE" id="PS51078"/>
    </source>
</evidence>
<dbReference type="InterPro" id="IPR014757">
    <property type="entry name" value="Tscrpt_reg_IclR_C"/>
</dbReference>
<dbReference type="InterPro" id="IPR005471">
    <property type="entry name" value="Tscrpt_reg_IclR_N"/>
</dbReference>
<accession>A0ABD5YSY3</accession>
<dbReference type="GeneID" id="76202521"/>
<keyword evidence="7" id="KW-1185">Reference proteome</keyword>
<name>A0ABD5YSY3_9EURY</name>
<proteinExistence type="predicted"/>
<sequence length="255" mass="28649">MPNDDTRKTLKTTTMSMKILKLLSEADGARVAEIAEQMDAPTSTIHGHLATLEAEQFVFKRGGIYFLGSELLRLGSKVRTRREEFIQAREFTKKLFDEIGFRSIFVIEMAGRAVFIHTASGSKMRWTHENLGNRLYLHNTAVGKAILAEHPSPRVEQILDKWGMPQETERTITDREKLFSELEEARENGYAVNHGENIKGLHAIGAAATERSGNIIGAFSVTGPKNSFTGEEREREIAESVLEIVDEYELEILLA</sequence>
<dbReference type="SUPFAM" id="SSF46785">
    <property type="entry name" value="Winged helix' DNA-binding domain"/>
    <property type="match status" value="1"/>
</dbReference>
<dbReference type="Pfam" id="PF01614">
    <property type="entry name" value="IclR_C"/>
    <property type="match status" value="1"/>
</dbReference>